<dbReference type="PANTHER" id="PTHR43222:SF2">
    <property type="entry name" value="NUDIX HYDROLASE 23, CHLOROPLASTIC"/>
    <property type="match status" value="1"/>
</dbReference>
<evidence type="ECO:0000256" key="3">
    <source>
        <dbReference type="ARBA" id="ARBA00022801"/>
    </source>
</evidence>
<reference evidence="7" key="1">
    <citation type="submission" date="2024-02" db="EMBL/GenBank/DDBJ databases">
        <title>Tomenella chthoni gen. nov. sp. nov., a member of the family Jonesiaceae isolated from bat guano.</title>
        <authorList>
            <person name="Miller S.L."/>
            <person name="King J."/>
            <person name="Sankaranarayanan K."/>
            <person name="Lawson P.A."/>
        </authorList>
    </citation>
    <scope>NUCLEOTIDE SEQUENCE</scope>
    <source>
        <strain evidence="7">BS-20</strain>
    </source>
</reference>
<dbReference type="InterPro" id="IPR000086">
    <property type="entry name" value="NUDIX_hydrolase_dom"/>
</dbReference>
<dbReference type="Pfam" id="PF00293">
    <property type="entry name" value="NUDIX"/>
    <property type="match status" value="1"/>
</dbReference>
<keyword evidence="4" id="KW-0460">Magnesium</keyword>
<keyword evidence="3 5" id="KW-0378">Hydrolase</keyword>
<dbReference type="InterPro" id="IPR020084">
    <property type="entry name" value="NUDIX_hydrolase_CS"/>
</dbReference>
<dbReference type="GO" id="GO:0016787">
    <property type="term" value="F:hydrolase activity"/>
    <property type="evidence" value="ECO:0007669"/>
    <property type="project" value="UniProtKB-KW"/>
</dbReference>
<evidence type="ECO:0000256" key="2">
    <source>
        <dbReference type="ARBA" id="ARBA00005582"/>
    </source>
</evidence>
<accession>A0AAU7DX68</accession>
<evidence type="ECO:0000256" key="4">
    <source>
        <dbReference type="ARBA" id="ARBA00022842"/>
    </source>
</evidence>
<evidence type="ECO:0000313" key="7">
    <source>
        <dbReference type="EMBL" id="XBH22315.1"/>
    </source>
</evidence>
<evidence type="ECO:0000256" key="1">
    <source>
        <dbReference type="ARBA" id="ARBA00001946"/>
    </source>
</evidence>
<dbReference type="PANTHER" id="PTHR43222">
    <property type="entry name" value="NUDIX HYDROLASE 23"/>
    <property type="match status" value="1"/>
</dbReference>
<dbReference type="InterPro" id="IPR015797">
    <property type="entry name" value="NUDIX_hydrolase-like_dom_sf"/>
</dbReference>
<name>A0AAU7DX68_9MICO</name>
<gene>
    <name evidence="7" type="ORF">V5R04_03540</name>
</gene>
<dbReference type="InterPro" id="IPR020476">
    <property type="entry name" value="Nudix_hydrolase"/>
</dbReference>
<dbReference type="AlphaFoldDB" id="A0AAU7DX68"/>
<dbReference type="Gene3D" id="3.90.79.10">
    <property type="entry name" value="Nucleoside Triphosphate Pyrophosphohydrolase"/>
    <property type="match status" value="1"/>
</dbReference>
<protein>
    <submittedName>
        <fullName evidence="7">NUDIX domain-containing protein</fullName>
    </submittedName>
</protein>
<feature type="domain" description="Nudix hydrolase" evidence="6">
    <location>
        <begin position="24"/>
        <end position="158"/>
    </location>
</feature>
<dbReference type="EMBL" id="CP146203">
    <property type="protein sequence ID" value="XBH22315.1"/>
    <property type="molecule type" value="Genomic_DNA"/>
</dbReference>
<dbReference type="SUPFAM" id="SSF55811">
    <property type="entry name" value="Nudix"/>
    <property type="match status" value="1"/>
</dbReference>
<proteinExistence type="inferred from homology"/>
<dbReference type="PROSITE" id="PS00893">
    <property type="entry name" value="NUDIX_BOX"/>
    <property type="match status" value="1"/>
</dbReference>
<dbReference type="PROSITE" id="PS51462">
    <property type="entry name" value="NUDIX"/>
    <property type="match status" value="1"/>
</dbReference>
<comment type="cofactor">
    <cofactor evidence="1">
        <name>Mg(2+)</name>
        <dbReference type="ChEBI" id="CHEBI:18420"/>
    </cofactor>
</comment>
<evidence type="ECO:0000259" key="6">
    <source>
        <dbReference type="PROSITE" id="PS51462"/>
    </source>
</evidence>
<evidence type="ECO:0000256" key="5">
    <source>
        <dbReference type="RuleBase" id="RU003476"/>
    </source>
</evidence>
<sequence>MTTNAQIESGNGWVNCRCGQKHWGLYGAAGLFLVRTDHTGEFTEVVLQHRSLWSHQGGTWAVPGGALDHGETAFEGAVREAQEEAGIAGHHVTELAQVVLDHGDWSYTTVIAQTQDPQAPIGATDAESIEILWVPLSQIRERLLLPAFENSLDQILDLLTTAR</sequence>
<organism evidence="7">
    <name type="scientific">Jonesiaceae bacterium BS-20</name>
    <dbReference type="NCBI Taxonomy" id="3120821"/>
    <lineage>
        <taxon>Bacteria</taxon>
        <taxon>Bacillati</taxon>
        <taxon>Actinomycetota</taxon>
        <taxon>Actinomycetes</taxon>
        <taxon>Micrococcales</taxon>
        <taxon>Jonesiaceae</taxon>
    </lineage>
</organism>
<dbReference type="PRINTS" id="PR00502">
    <property type="entry name" value="NUDIXFAMILY"/>
</dbReference>
<comment type="similarity">
    <text evidence="2 5">Belongs to the Nudix hydrolase family.</text>
</comment>